<dbReference type="InterPro" id="IPR049892">
    <property type="entry name" value="AA9"/>
</dbReference>
<proteinExistence type="inferred from homology"/>
<comment type="domain">
    <text evidence="8">Has a modular structure: an endo-beta-1,4-glucanase catalytic module at the N-terminus, a linker rich in serines and threonines, and a C-terminal carbohydrate-binding module (CBM).</text>
</comment>
<dbReference type="STRING" id="578458.D8QGA8"/>
<dbReference type="InParanoid" id="D8QGA8"/>
<feature type="domain" description="Auxiliary Activity family 9 catalytic" evidence="11">
    <location>
        <begin position="21"/>
        <end position="226"/>
    </location>
</feature>
<evidence type="ECO:0000256" key="4">
    <source>
        <dbReference type="ARBA" id="ARBA00023157"/>
    </source>
</evidence>
<feature type="region of interest" description="Disordered" evidence="9">
    <location>
        <begin position="297"/>
        <end position="325"/>
    </location>
</feature>
<feature type="signal peptide" evidence="10">
    <location>
        <begin position="1"/>
        <end position="20"/>
    </location>
</feature>
<evidence type="ECO:0000256" key="7">
    <source>
        <dbReference type="ARBA" id="ARBA00044502"/>
    </source>
</evidence>
<dbReference type="Proteomes" id="UP000007431">
    <property type="component" value="Unassembled WGS sequence"/>
</dbReference>
<evidence type="ECO:0000256" key="5">
    <source>
        <dbReference type="ARBA" id="ARBA00023277"/>
    </source>
</evidence>
<evidence type="ECO:0000313" key="12">
    <source>
        <dbReference type="EMBL" id="EFI93562.1"/>
    </source>
</evidence>
<dbReference type="GO" id="GO:0008810">
    <property type="term" value="F:cellulase activity"/>
    <property type="evidence" value="ECO:0007669"/>
    <property type="project" value="UniProtKB-UniRule"/>
</dbReference>
<dbReference type="OMA" id="YIDSPPN"/>
<keyword evidence="2 8" id="KW-0964">Secreted</keyword>
<evidence type="ECO:0000256" key="8">
    <source>
        <dbReference type="RuleBase" id="RU368122"/>
    </source>
</evidence>
<feature type="chain" id="PRO_5003120858" description="AA9 family lytic polysaccharide monooxygenase" evidence="10">
    <location>
        <begin position="21"/>
        <end position="408"/>
    </location>
</feature>
<keyword evidence="3 8" id="KW-0136">Cellulose degradation</keyword>
<dbReference type="VEuPathDB" id="FungiDB:SCHCODRAFT_02076751"/>
<dbReference type="Gene3D" id="2.70.50.70">
    <property type="match status" value="1"/>
</dbReference>
<dbReference type="EMBL" id="GL377311">
    <property type="protein sequence ID" value="EFI93562.1"/>
    <property type="molecule type" value="Genomic_DNA"/>
</dbReference>
<evidence type="ECO:0000256" key="10">
    <source>
        <dbReference type="SAM" id="SignalP"/>
    </source>
</evidence>
<dbReference type="Pfam" id="PF03443">
    <property type="entry name" value="AA9"/>
    <property type="match status" value="1"/>
</dbReference>
<comment type="subcellular location">
    <subcellularLocation>
        <location evidence="1 8">Secreted</location>
    </subcellularLocation>
</comment>
<keyword evidence="12" id="KW-0378">Hydrolase</keyword>
<sequence length="408" mass="40815">MKYSLIAPLLASAFIGSVSAHTRVFSLWVDGVDQGEGGGVYIRQPPSNSPVKDLTSADVACNVNNVAVPQKVSVNAGSTVSTEWFHNTRGDDIIDASHKGPIVAYLAPLESNGEGNVWVKIGEMGYENGQWAVEKLIADGGKFDFTIPSSVAPGDYLFRAEILALHEADGLASNSARGIQLYPSCSQITVATGGDTALPAGVAFPGAYTDTTPGIQFNIYGTDASTYVIPGPAVWDGSASYDTAQEGSSSGGAATSAAASTSAAATSAAASTSAAAPATSAVQSSAPAASSAPATSAAASSTPAAPSSSAAPEEPSTSAAATSAAPTTSAAASTSAAATSAPAATTSAATGDANVCMNEYNQCIAKSQPNPDWTGCGATRDTCLSTARYNTNMAARAKRDGKFGRLLL</sequence>
<dbReference type="GO" id="GO:0030245">
    <property type="term" value="P:cellulose catabolic process"/>
    <property type="evidence" value="ECO:0007669"/>
    <property type="project" value="UniProtKB-UniRule"/>
</dbReference>
<evidence type="ECO:0000256" key="2">
    <source>
        <dbReference type="ARBA" id="ARBA00022525"/>
    </source>
</evidence>
<reference evidence="12 13" key="1">
    <citation type="journal article" date="2010" name="Nat. Biotechnol.">
        <title>Genome sequence of the model mushroom Schizophyllum commune.</title>
        <authorList>
            <person name="Ohm R.A."/>
            <person name="de Jong J.F."/>
            <person name="Lugones L.G."/>
            <person name="Aerts A."/>
            <person name="Kothe E."/>
            <person name="Stajich J.E."/>
            <person name="de Vries R.P."/>
            <person name="Record E."/>
            <person name="Levasseur A."/>
            <person name="Baker S.E."/>
            <person name="Bartholomew K.A."/>
            <person name="Coutinho P.M."/>
            <person name="Erdmann S."/>
            <person name="Fowler T.J."/>
            <person name="Gathman A.C."/>
            <person name="Lombard V."/>
            <person name="Henrissat B."/>
            <person name="Knabe N."/>
            <person name="Kuees U."/>
            <person name="Lilly W.W."/>
            <person name="Lindquist E."/>
            <person name="Lucas S."/>
            <person name="Magnuson J.K."/>
            <person name="Piumi F."/>
            <person name="Raudaskoski M."/>
            <person name="Salamov A."/>
            <person name="Schmutz J."/>
            <person name="Schwarze F.W.M.R."/>
            <person name="vanKuyk P.A."/>
            <person name="Horton J.S."/>
            <person name="Grigoriev I.V."/>
            <person name="Woesten H.A.B."/>
        </authorList>
    </citation>
    <scope>NUCLEOTIDE SEQUENCE [LARGE SCALE GENOMIC DNA]</scope>
    <source>
        <strain evidence="13">H4-8 / FGSC 9210</strain>
    </source>
</reference>
<dbReference type="GeneID" id="9591938"/>
<dbReference type="KEGG" id="scm:SCHCO_02076751"/>
<organism evidence="13">
    <name type="scientific">Schizophyllum commune (strain H4-8 / FGSC 9210)</name>
    <name type="common">Split gill fungus</name>
    <dbReference type="NCBI Taxonomy" id="578458"/>
    <lineage>
        <taxon>Eukaryota</taxon>
        <taxon>Fungi</taxon>
        <taxon>Dikarya</taxon>
        <taxon>Basidiomycota</taxon>
        <taxon>Agaricomycotina</taxon>
        <taxon>Agaricomycetes</taxon>
        <taxon>Agaricomycetidae</taxon>
        <taxon>Agaricales</taxon>
        <taxon>Schizophyllaceae</taxon>
        <taxon>Schizophyllum</taxon>
    </lineage>
</organism>
<dbReference type="PANTHER" id="PTHR33353:SF17">
    <property type="entry name" value="ENDO-BETA-1,4-GLUCANASE D"/>
    <property type="match status" value="1"/>
</dbReference>
<comment type="function">
    <text evidence="8">Lytic polysaccharide monooxygenase (LMPO) that depolymerizes crystalline and amorphous polysaccharides via the oxidation of scissile alpha- or beta-(1-4)-glycosidic bonds, yielding C1 and/or C4 oxidation products. Catalysis by LPMOs requires the reduction of the active-site copper from Cu(II) to Cu(I) by a reducing agent and H(2)O(2) or O(2) as a cosubstrate.</text>
</comment>
<comment type="catalytic activity">
    <reaction evidence="8">
        <text>[(1-&gt;4)-beta-D-glucosyl]n+m + reduced acceptor + O2 = 4-dehydro-beta-D-glucosyl-[(1-&gt;4)-beta-D-glucosyl]n-1 + [(1-&gt;4)-beta-D-glucosyl]m + acceptor + H2O.</text>
        <dbReference type="EC" id="1.14.99.56"/>
    </reaction>
</comment>
<evidence type="ECO:0000256" key="1">
    <source>
        <dbReference type="ARBA" id="ARBA00004613"/>
    </source>
</evidence>
<dbReference type="InterPro" id="IPR005103">
    <property type="entry name" value="AA9_LPMO"/>
</dbReference>
<keyword evidence="13" id="KW-1185">Reference proteome</keyword>
<evidence type="ECO:0000256" key="3">
    <source>
        <dbReference type="ARBA" id="ARBA00023001"/>
    </source>
</evidence>
<dbReference type="CDD" id="cd21175">
    <property type="entry name" value="LPMO_AA9"/>
    <property type="match status" value="1"/>
</dbReference>
<protein>
    <recommendedName>
        <fullName evidence="8">AA9 family lytic polysaccharide monooxygenase</fullName>
        <ecNumber evidence="8">1.14.99.56</ecNumber>
    </recommendedName>
    <alternativeName>
        <fullName evidence="8">Endo-beta-1,4-glucanase</fullName>
    </alternativeName>
    <alternativeName>
        <fullName evidence="8">Glycosyl hydrolase 61 family protein</fullName>
    </alternativeName>
</protein>
<dbReference type="RefSeq" id="XP_003028465.1">
    <property type="nucleotide sequence ID" value="XM_003028419.1"/>
</dbReference>
<dbReference type="AlphaFoldDB" id="D8QGA8"/>
<evidence type="ECO:0000256" key="6">
    <source>
        <dbReference type="ARBA" id="ARBA00023326"/>
    </source>
</evidence>
<dbReference type="HOGENOM" id="CLU_031730_0_0_1"/>
<gene>
    <name evidence="12" type="ORF">SCHCODRAFT_60079</name>
</gene>
<dbReference type="EC" id="1.14.99.56" evidence="8"/>
<dbReference type="OrthoDB" id="2525337at2759"/>
<dbReference type="eggNOG" id="ENOG502RXMI">
    <property type="taxonomic scope" value="Eukaryota"/>
</dbReference>
<dbReference type="PANTHER" id="PTHR33353">
    <property type="entry name" value="PUTATIVE (AFU_ORTHOLOGUE AFUA_1G12560)-RELATED"/>
    <property type="match status" value="1"/>
</dbReference>
<dbReference type="GO" id="GO:0030248">
    <property type="term" value="F:cellulose binding"/>
    <property type="evidence" value="ECO:0007669"/>
    <property type="project" value="UniProtKB-UniRule"/>
</dbReference>
<keyword evidence="6 8" id="KW-0624">Polysaccharide degradation</keyword>
<evidence type="ECO:0000256" key="9">
    <source>
        <dbReference type="SAM" id="MobiDB-lite"/>
    </source>
</evidence>
<name>D8QGA8_SCHCM</name>
<keyword evidence="10" id="KW-0732">Signal</keyword>
<keyword evidence="5 8" id="KW-0119">Carbohydrate metabolism</keyword>
<accession>D8QGA8</accession>
<dbReference type="GO" id="GO:0005576">
    <property type="term" value="C:extracellular region"/>
    <property type="evidence" value="ECO:0007669"/>
    <property type="project" value="UniProtKB-SubCell"/>
</dbReference>
<comment type="similarity">
    <text evidence="7">Belongs to the polysaccharide monooxygenase AA9 family.</text>
</comment>
<evidence type="ECO:0000313" key="13">
    <source>
        <dbReference type="Proteomes" id="UP000007431"/>
    </source>
</evidence>
<evidence type="ECO:0000259" key="11">
    <source>
        <dbReference type="Pfam" id="PF03443"/>
    </source>
</evidence>
<keyword evidence="4 8" id="KW-1015">Disulfide bond</keyword>